<dbReference type="AlphaFoldDB" id="A0A4Z1BVW9"/>
<evidence type="ECO:0000256" key="3">
    <source>
        <dbReference type="SAM" id="Phobius"/>
    </source>
</evidence>
<sequence length="500" mass="59565">MKPKSTFVIAFIILINQFVFANAKKISNNEIDSLLQLANNYVVIDYNKMFYEAKKAVLLSEKSNNISRKIESYNMISKALIALNHLEEASYYIDKGLEEEHVKNNHKLKAIFLSTQATYYSKLGLTDNYFQKNFEALELIKSKDDIESQLLKANIYIKFADYYFDKNDYESTHFYADKSIKIIESIPLKDYNNSKNIFRIKPYIYFYKGWFYINNNQAEKAKEYIDKSFKYAINQNYKYLGIFYELYGDYYSQTENYDKAIEFYLKSIENNKSFNDSHSYVDSKIAKVYHIIGNYEQERFHLNSESSGRKKDIIKSKELLEYEFLRVQQKYTIQQKNTQKEYFVIILIISILFIISFLTIYNSLKKLRQKALTEKELQLKEKEEILSKNEQEITNLHQKVNESFGQLIEMAKSNSPQFWCRFQEIYPHFSIKMLEVNPCLKNSELTFAAYIYLGFTTKDIANYTHKALKTIENNRYNLRKRLYLSPDKDLMLWLKNQIDN</sequence>
<dbReference type="OrthoDB" id="1017207at2"/>
<dbReference type="Gene3D" id="1.25.40.10">
    <property type="entry name" value="Tetratricopeptide repeat domain"/>
    <property type="match status" value="2"/>
</dbReference>
<dbReference type="GO" id="GO:0006355">
    <property type="term" value="P:regulation of DNA-templated transcription"/>
    <property type="evidence" value="ECO:0007669"/>
    <property type="project" value="InterPro"/>
</dbReference>
<dbReference type="GO" id="GO:0003677">
    <property type="term" value="F:DNA binding"/>
    <property type="evidence" value="ECO:0007669"/>
    <property type="project" value="InterPro"/>
</dbReference>
<feature type="transmembrane region" description="Helical" evidence="3">
    <location>
        <begin position="342"/>
        <end position="361"/>
    </location>
</feature>
<dbReference type="InterPro" id="IPR011990">
    <property type="entry name" value="TPR-like_helical_dom_sf"/>
</dbReference>
<evidence type="ECO:0000313" key="4">
    <source>
        <dbReference type="EMBL" id="TGN24581.1"/>
    </source>
</evidence>
<dbReference type="InterPro" id="IPR016032">
    <property type="entry name" value="Sig_transdc_resp-reg_C-effctor"/>
</dbReference>
<dbReference type="InterPro" id="IPR019734">
    <property type="entry name" value="TPR_rpt"/>
</dbReference>
<dbReference type="EMBL" id="SRPE01000009">
    <property type="protein sequence ID" value="TGN24581.1"/>
    <property type="molecule type" value="Genomic_DNA"/>
</dbReference>
<dbReference type="Pfam" id="PF13181">
    <property type="entry name" value="TPR_8"/>
    <property type="match status" value="2"/>
</dbReference>
<dbReference type="SUPFAM" id="SSF46894">
    <property type="entry name" value="C-terminal effector domain of the bipartite response regulators"/>
    <property type="match status" value="1"/>
</dbReference>
<reference evidence="4 5" key="1">
    <citation type="submission" date="2019-03" db="EMBL/GenBank/DDBJ databases">
        <title>Empedobacter tilapiae sp. nov., isolated from an intestine of Nile tilapia Oreochromis niloticus.</title>
        <authorList>
            <person name="Kim Y.-O."/>
            <person name="Yoon J.-H."/>
        </authorList>
    </citation>
    <scope>NUCLEOTIDE SEQUENCE [LARGE SCALE GENOMIC DNA]</scope>
    <source>
        <strain evidence="4 5">MRS2</strain>
    </source>
</reference>
<keyword evidence="3" id="KW-1133">Transmembrane helix</keyword>
<dbReference type="SUPFAM" id="SSF48452">
    <property type="entry name" value="TPR-like"/>
    <property type="match status" value="1"/>
</dbReference>
<feature type="coiled-coil region" evidence="2">
    <location>
        <begin position="372"/>
        <end position="399"/>
    </location>
</feature>
<dbReference type="RefSeq" id="WP_135836250.1">
    <property type="nucleotide sequence ID" value="NZ_SRPE01000009.1"/>
</dbReference>
<accession>A0A4Z1BVW9</accession>
<keyword evidence="3" id="KW-0472">Membrane</keyword>
<keyword evidence="3" id="KW-0812">Transmembrane</keyword>
<feature type="repeat" description="TPR" evidence="1">
    <location>
        <begin position="241"/>
        <end position="274"/>
    </location>
</feature>
<protein>
    <submittedName>
        <fullName evidence="4">Uncharacterized protein</fullName>
    </submittedName>
</protein>
<proteinExistence type="predicted"/>
<gene>
    <name evidence="4" type="ORF">E4J94_13110</name>
</gene>
<evidence type="ECO:0000256" key="2">
    <source>
        <dbReference type="SAM" id="Coils"/>
    </source>
</evidence>
<organism evidence="4 5">
    <name type="scientific">Empedobacter tilapiae</name>
    <dbReference type="NCBI Taxonomy" id="2491114"/>
    <lineage>
        <taxon>Bacteria</taxon>
        <taxon>Pseudomonadati</taxon>
        <taxon>Bacteroidota</taxon>
        <taxon>Flavobacteriia</taxon>
        <taxon>Flavobacteriales</taxon>
        <taxon>Weeksellaceae</taxon>
        <taxon>Empedobacter</taxon>
    </lineage>
</organism>
<dbReference type="PROSITE" id="PS50005">
    <property type="entry name" value="TPR"/>
    <property type="match status" value="1"/>
</dbReference>
<evidence type="ECO:0000313" key="5">
    <source>
        <dbReference type="Proteomes" id="UP000297998"/>
    </source>
</evidence>
<dbReference type="Proteomes" id="UP000297998">
    <property type="component" value="Unassembled WGS sequence"/>
</dbReference>
<keyword evidence="1" id="KW-0802">TPR repeat</keyword>
<keyword evidence="2" id="KW-0175">Coiled coil</keyword>
<evidence type="ECO:0000256" key="1">
    <source>
        <dbReference type="PROSITE-ProRule" id="PRU00339"/>
    </source>
</evidence>
<keyword evidence="5" id="KW-1185">Reference proteome</keyword>
<name>A0A4Z1BVW9_9FLAO</name>
<comment type="caution">
    <text evidence="4">The sequence shown here is derived from an EMBL/GenBank/DDBJ whole genome shotgun (WGS) entry which is preliminary data.</text>
</comment>